<keyword evidence="1" id="KW-0472">Membrane</keyword>
<keyword evidence="1" id="KW-0812">Transmembrane</keyword>
<evidence type="ECO:0000256" key="1">
    <source>
        <dbReference type="SAM" id="Phobius"/>
    </source>
</evidence>
<protein>
    <submittedName>
        <fullName evidence="2">Uncharacterized protein</fullName>
    </submittedName>
</protein>
<keyword evidence="1" id="KW-1133">Transmembrane helix</keyword>
<dbReference type="PROSITE" id="PS51257">
    <property type="entry name" value="PROKAR_LIPOPROTEIN"/>
    <property type="match status" value="1"/>
</dbReference>
<dbReference type="RefSeq" id="WP_201081392.1">
    <property type="nucleotide sequence ID" value="NZ_CAJNAS010000032.1"/>
</dbReference>
<dbReference type="Proteomes" id="UP000675121">
    <property type="component" value="Unassembled WGS sequence"/>
</dbReference>
<reference evidence="2" key="1">
    <citation type="submission" date="2021-02" db="EMBL/GenBank/DDBJ databases">
        <authorList>
            <person name="Vanwijnsberghe S."/>
        </authorList>
    </citation>
    <scope>NUCLEOTIDE SEQUENCE</scope>
    <source>
        <strain evidence="2">R-70211</strain>
    </source>
</reference>
<keyword evidence="3" id="KW-1185">Reference proteome</keyword>
<accession>A0A9N8NDH6</accession>
<proteinExistence type="predicted"/>
<evidence type="ECO:0000313" key="3">
    <source>
        <dbReference type="Proteomes" id="UP000675121"/>
    </source>
</evidence>
<comment type="caution">
    <text evidence="2">The sequence shown here is derived from an EMBL/GenBank/DDBJ whole genome shotgun (WGS) entry which is preliminary data.</text>
</comment>
<dbReference type="EMBL" id="CAJNAS010000032">
    <property type="protein sequence ID" value="CAE6961217.1"/>
    <property type="molecule type" value="Genomic_DNA"/>
</dbReference>
<organism evidence="2 3">
    <name type="scientific">Paraburkholderia domus</name>
    <dbReference type="NCBI Taxonomy" id="2793075"/>
    <lineage>
        <taxon>Bacteria</taxon>
        <taxon>Pseudomonadati</taxon>
        <taxon>Pseudomonadota</taxon>
        <taxon>Betaproteobacteria</taxon>
        <taxon>Burkholderiales</taxon>
        <taxon>Burkholderiaceae</taxon>
        <taxon>Paraburkholderia</taxon>
    </lineage>
</organism>
<name>A0A9N8NDH6_9BURK</name>
<gene>
    <name evidence="2" type="ORF">R70211_06966</name>
</gene>
<sequence length="266" mass="28949">MNYTRKYLSIAVLIMISMVAFSLGCLFLKKQDTGKTTVSAAKGGDARIVNTNSNANDLAASMNPYPASSPIHGEFDEFRNWVLNNKKLAAHSDSTSPGHLLRLSGELAVKGLPRLSTDLLEQRLSAVTRILPSLDTHMCSMFLKGGINATEFMVQASSVMESFSDDEAKAWFTVNKAAIEAQLDGSPLIVLSTEEATRGVLKIARSMYEPESTEFISGLSGLKTANDEDTCATVRTLYSKGNALPEPYRGYMARMLLTGKDGNEKF</sequence>
<evidence type="ECO:0000313" key="2">
    <source>
        <dbReference type="EMBL" id="CAE6961217.1"/>
    </source>
</evidence>
<feature type="transmembrane region" description="Helical" evidence="1">
    <location>
        <begin position="6"/>
        <end position="28"/>
    </location>
</feature>
<dbReference type="AlphaFoldDB" id="A0A9N8NDH6"/>